<dbReference type="RefSeq" id="WP_062653739.1">
    <property type="nucleotide sequence ID" value="NZ_LPUR01000019.1"/>
</dbReference>
<feature type="transmembrane region" description="Helical" evidence="4">
    <location>
        <begin position="6"/>
        <end position="23"/>
    </location>
</feature>
<feature type="domain" description="Peptidase S26" evidence="5">
    <location>
        <begin position="428"/>
        <end position="511"/>
    </location>
</feature>
<feature type="transmembrane region" description="Helical" evidence="4">
    <location>
        <begin position="165"/>
        <end position="184"/>
    </location>
</feature>
<evidence type="ECO:0000256" key="2">
    <source>
        <dbReference type="ARBA" id="ARBA00019232"/>
    </source>
</evidence>
<keyword evidence="4" id="KW-0378">Hydrolase</keyword>
<proteinExistence type="inferred from homology"/>
<dbReference type="GO" id="GO:0009003">
    <property type="term" value="F:signal peptidase activity"/>
    <property type="evidence" value="ECO:0007669"/>
    <property type="project" value="UniProtKB-EC"/>
</dbReference>
<dbReference type="CDD" id="cd06530">
    <property type="entry name" value="S26_SPase_I"/>
    <property type="match status" value="2"/>
</dbReference>
<feature type="transmembrane region" description="Helical" evidence="4">
    <location>
        <begin position="550"/>
        <end position="568"/>
    </location>
</feature>
<dbReference type="Pfam" id="PF18936">
    <property type="entry name" value="DUF5684"/>
    <property type="match status" value="1"/>
</dbReference>
<keyword evidence="4" id="KW-0472">Membrane</keyword>
<dbReference type="Gene3D" id="2.10.109.10">
    <property type="entry name" value="Umud Fragment, subunit A"/>
    <property type="match status" value="2"/>
</dbReference>
<feature type="active site" evidence="3">
    <location>
        <position position="290"/>
    </location>
</feature>
<keyword evidence="4" id="KW-0812">Transmembrane</keyword>
<keyword evidence="4" id="KW-1133">Transmembrane helix</keyword>
<dbReference type="EMBL" id="LPUR01000019">
    <property type="protein sequence ID" value="KXH79163.1"/>
    <property type="molecule type" value="Genomic_DNA"/>
</dbReference>
<dbReference type="InterPro" id="IPR019533">
    <property type="entry name" value="Peptidase_S26"/>
</dbReference>
<reference evidence="7" key="1">
    <citation type="submission" date="2015-12" db="EMBL/GenBank/DDBJ databases">
        <title>Genome sequence of a biocontrol rhizobacterium Chryseobacterium kwangjuense strain KJ1R5 isolated from pepper (Capsicum annuum L.).</title>
        <authorList>
            <person name="Jeong J.-J."/>
            <person name="Park H."/>
            <person name="Mannaa M."/>
            <person name="Sang M.K."/>
            <person name="Choi I.-G."/>
            <person name="Kim K.D."/>
        </authorList>
    </citation>
    <scope>NUCLEOTIDE SEQUENCE [LARGE SCALE GENOMIC DNA]</scope>
    <source>
        <strain evidence="7">KJ1R5</strain>
    </source>
</reference>
<dbReference type="InterPro" id="IPR043739">
    <property type="entry name" value="DUF5684"/>
</dbReference>
<dbReference type="AlphaFoldDB" id="A0A135W2M5"/>
<evidence type="ECO:0000256" key="4">
    <source>
        <dbReference type="RuleBase" id="RU362042"/>
    </source>
</evidence>
<dbReference type="EC" id="3.4.21.89" evidence="4"/>
<organism evidence="6 7">
    <name type="scientific">Chryseobacterium kwangjuense</name>
    <dbReference type="NCBI Taxonomy" id="267125"/>
    <lineage>
        <taxon>Bacteria</taxon>
        <taxon>Pseudomonadati</taxon>
        <taxon>Bacteroidota</taxon>
        <taxon>Flavobacteriia</taxon>
        <taxon>Flavobacteriales</taxon>
        <taxon>Weeksellaceae</taxon>
        <taxon>Chryseobacterium group</taxon>
        <taxon>Chryseobacterium</taxon>
    </lineage>
</organism>
<dbReference type="Pfam" id="PF10502">
    <property type="entry name" value="Peptidase_S26"/>
    <property type="match status" value="2"/>
</dbReference>
<gene>
    <name evidence="6" type="ORF">AU378_21190</name>
</gene>
<evidence type="ECO:0000313" key="6">
    <source>
        <dbReference type="EMBL" id="KXH79163.1"/>
    </source>
</evidence>
<evidence type="ECO:0000259" key="5">
    <source>
        <dbReference type="Pfam" id="PF10502"/>
    </source>
</evidence>
<accession>A0A135W2M5</accession>
<feature type="active site" evidence="3">
    <location>
        <position position="194"/>
    </location>
</feature>
<comment type="similarity">
    <text evidence="1 4">Belongs to the peptidase S26 family.</text>
</comment>
<dbReference type="InterPro" id="IPR000223">
    <property type="entry name" value="Pept_S26A_signal_pept_1"/>
</dbReference>
<dbReference type="GO" id="GO:0006465">
    <property type="term" value="P:signal peptide processing"/>
    <property type="evidence" value="ECO:0007669"/>
    <property type="project" value="InterPro"/>
</dbReference>
<comment type="caution">
    <text evidence="6">The sequence shown here is derived from an EMBL/GenBank/DDBJ whole genome shotgun (WGS) entry which is preliminary data.</text>
</comment>
<dbReference type="SUPFAM" id="SSF51306">
    <property type="entry name" value="LexA/Signal peptidase"/>
    <property type="match status" value="2"/>
</dbReference>
<dbReference type="Proteomes" id="UP000070513">
    <property type="component" value="Unassembled WGS sequence"/>
</dbReference>
<sequence>MNYFLTYTVYVLILSVLMGISTWKLFKKMGYSPLLAFIPFCNYLVILKETNHPKWWALLSYLPIVGPIMMTVFHLYLMDKFGKNLIQHKLLTVVLPFIYMAVINYSKDTEIEDELYLTEEEKKLKEKHSRILNSTAQIFDLFVTQSSTKLPTFSSEEDDTKKKDTFIGSITFAVVFATIIHVFVTQPFGIPTGSMERTLLVGDFLFVNKWSYGYRMPMRPVAIPFLQGTIMDTGQKGNPKDDAKSYVDAVKLPYTRIFQFSKPQKNDVVVFNYPRDSVHTAIDRKDPYVKRCVAVAGDTFEMRAGRLFVNGKPETVLGDQEVQHRYIVNTGSQLDIPALYNTYGFLPVQEIQGDKGYMYAFQGLTDKTAKEIGALPQVIDMKEDITPKGEAAVYYRDEAKTKIDTTQSIYPINKPWNQDWYGPLKIPKKGDVVAINNETLPMYQWIISEYEHNSLEKKNGKIFINGKEATQYTIQQDYYMMVGDNRDASLDARFFGVVPEENIVGKPMFTWMSLQGAFSDSSSSYQAPFKIRWERMFKATNTGEANKTSYWWIAAMILILFFGWEYFVKLFRKKKTEDEA</sequence>
<comment type="catalytic activity">
    <reaction evidence="4">
        <text>Cleavage of hydrophobic, N-terminal signal or leader sequences from secreted and periplasmic proteins.</text>
        <dbReference type="EC" id="3.4.21.89"/>
    </reaction>
</comment>
<feature type="domain" description="Peptidase S26" evidence="5">
    <location>
        <begin position="166"/>
        <end position="315"/>
    </location>
</feature>
<comment type="subcellular location">
    <subcellularLocation>
        <location evidence="4">Membrane</location>
        <topology evidence="4">Single-pass type II membrane protein</topology>
    </subcellularLocation>
</comment>
<feature type="transmembrane region" description="Helical" evidence="4">
    <location>
        <begin position="30"/>
        <end position="46"/>
    </location>
</feature>
<evidence type="ECO:0000256" key="1">
    <source>
        <dbReference type="ARBA" id="ARBA00009370"/>
    </source>
</evidence>
<feature type="transmembrane region" description="Helical" evidence="4">
    <location>
        <begin position="58"/>
        <end position="77"/>
    </location>
</feature>
<comment type="caution">
    <text evidence="4">Lacks conserved residue(s) required for the propagation of feature annotation.</text>
</comment>
<dbReference type="PRINTS" id="PR00727">
    <property type="entry name" value="LEADERPTASE"/>
</dbReference>
<reference evidence="6 7" key="2">
    <citation type="journal article" date="2016" name="Genome Announc.">
        <title>Draft Genome Sequence of a Biocontrol Rhizobacterium, Chryseobacterium kwangjuense Strain KJ1R5, Isolated from Pepper (Capsicum annuum).</title>
        <authorList>
            <person name="Jeong J.J."/>
            <person name="Park H."/>
            <person name="Park B.H."/>
            <person name="Mannaa M."/>
            <person name="Sang M.K."/>
            <person name="Choi I.G."/>
            <person name="Kim K.D."/>
        </authorList>
    </citation>
    <scope>NUCLEOTIDE SEQUENCE [LARGE SCALE GENOMIC DNA]</scope>
    <source>
        <strain evidence="6 7">KJ1R5</strain>
    </source>
</reference>
<dbReference type="GO" id="GO:0004252">
    <property type="term" value="F:serine-type endopeptidase activity"/>
    <property type="evidence" value="ECO:0007669"/>
    <property type="project" value="InterPro"/>
</dbReference>
<dbReference type="OrthoDB" id="9802919at2"/>
<keyword evidence="4" id="KW-0645">Protease</keyword>
<dbReference type="PANTHER" id="PTHR43390:SF1">
    <property type="entry name" value="CHLOROPLAST PROCESSING PEPTIDASE"/>
    <property type="match status" value="1"/>
</dbReference>
<evidence type="ECO:0000313" key="7">
    <source>
        <dbReference type="Proteomes" id="UP000070513"/>
    </source>
</evidence>
<dbReference type="GO" id="GO:0016020">
    <property type="term" value="C:membrane"/>
    <property type="evidence" value="ECO:0007669"/>
    <property type="project" value="UniProtKB-SubCell"/>
</dbReference>
<name>A0A135W2M5_9FLAO</name>
<dbReference type="InterPro" id="IPR036286">
    <property type="entry name" value="LexA/Signal_pep-like_sf"/>
</dbReference>
<evidence type="ECO:0000256" key="3">
    <source>
        <dbReference type="PIRSR" id="PIRSR600223-1"/>
    </source>
</evidence>
<dbReference type="NCBIfam" id="TIGR02227">
    <property type="entry name" value="sigpep_I_bact"/>
    <property type="match status" value="1"/>
</dbReference>
<dbReference type="PANTHER" id="PTHR43390">
    <property type="entry name" value="SIGNAL PEPTIDASE I"/>
    <property type="match status" value="1"/>
</dbReference>
<protein>
    <recommendedName>
        <fullName evidence="2 4">Signal peptidase I</fullName>
        <ecNumber evidence="4">3.4.21.89</ecNumber>
    </recommendedName>
</protein>